<comment type="caution">
    <text evidence="11">The sequence shown here is derived from an EMBL/GenBank/DDBJ whole genome shotgun (WGS) entry which is preliminary data.</text>
</comment>
<dbReference type="PROSITE" id="PS00635">
    <property type="entry name" value="PILI_CHAPERONE"/>
    <property type="match status" value="1"/>
</dbReference>
<reference evidence="11" key="1">
    <citation type="submission" date="2022-05" db="EMBL/GenBank/DDBJ databases">
        <title>Novel Pseudomonas spp. Isolated from a Rainbow Trout Aquaculture Facility.</title>
        <authorList>
            <person name="Testerman T."/>
            <person name="Graf J."/>
        </authorList>
    </citation>
    <scope>NUCLEOTIDE SEQUENCE</scope>
    <source>
        <strain evidence="11">ID1050</strain>
    </source>
</reference>
<evidence type="ECO:0000259" key="9">
    <source>
        <dbReference type="Pfam" id="PF00345"/>
    </source>
</evidence>
<evidence type="ECO:0000256" key="7">
    <source>
        <dbReference type="ARBA" id="ARBA00023319"/>
    </source>
</evidence>
<proteinExistence type="inferred from homology"/>
<dbReference type="InterPro" id="IPR013783">
    <property type="entry name" value="Ig-like_fold"/>
</dbReference>
<name>A0ABT5NCM2_9PSED</name>
<dbReference type="EMBL" id="JAMDHD010000022">
    <property type="protein sequence ID" value="MDD0985968.1"/>
    <property type="molecule type" value="Genomic_DNA"/>
</dbReference>
<evidence type="ECO:0000256" key="6">
    <source>
        <dbReference type="ARBA" id="ARBA00023186"/>
    </source>
</evidence>
<dbReference type="InterPro" id="IPR036316">
    <property type="entry name" value="Pili_assmbl_chap_C_dom_sf"/>
</dbReference>
<dbReference type="InterPro" id="IPR001829">
    <property type="entry name" value="Pili_assmbl_chaperone_bac"/>
</dbReference>
<evidence type="ECO:0000256" key="1">
    <source>
        <dbReference type="ARBA" id="ARBA00004418"/>
    </source>
</evidence>
<dbReference type="Proteomes" id="UP001148189">
    <property type="component" value="Unassembled WGS sequence"/>
</dbReference>
<keyword evidence="7" id="KW-0393">Immunoglobulin domain</keyword>
<keyword evidence="12" id="KW-1185">Reference proteome</keyword>
<keyword evidence="5" id="KW-0574">Periplasm</keyword>
<evidence type="ECO:0000256" key="8">
    <source>
        <dbReference type="RuleBase" id="RU003918"/>
    </source>
</evidence>
<evidence type="ECO:0000256" key="3">
    <source>
        <dbReference type="ARBA" id="ARBA00022558"/>
    </source>
</evidence>
<dbReference type="SUPFAM" id="SSF49584">
    <property type="entry name" value="Periplasmic chaperone C-domain"/>
    <property type="match status" value="1"/>
</dbReference>
<evidence type="ECO:0000256" key="2">
    <source>
        <dbReference type="ARBA" id="ARBA00007399"/>
    </source>
</evidence>
<dbReference type="InterPro" id="IPR018046">
    <property type="entry name" value="Pili_assmbl_chaperone_CS"/>
</dbReference>
<dbReference type="Pfam" id="PF02753">
    <property type="entry name" value="PapD_C"/>
    <property type="match status" value="1"/>
</dbReference>
<dbReference type="RefSeq" id="WP_273866119.1">
    <property type="nucleotide sequence ID" value="NZ_JAMDHD010000022.1"/>
</dbReference>
<dbReference type="SUPFAM" id="SSF49354">
    <property type="entry name" value="PapD-like"/>
    <property type="match status" value="1"/>
</dbReference>
<feature type="domain" description="Pili assembly chaperone C-terminal" evidence="10">
    <location>
        <begin position="164"/>
        <end position="220"/>
    </location>
</feature>
<keyword evidence="3" id="KW-1029">Fimbrium biogenesis</keyword>
<evidence type="ECO:0000313" key="12">
    <source>
        <dbReference type="Proteomes" id="UP001148189"/>
    </source>
</evidence>
<dbReference type="InterPro" id="IPR050643">
    <property type="entry name" value="Periplasmic_pilus_chap"/>
</dbReference>
<dbReference type="Pfam" id="PF00345">
    <property type="entry name" value="PapD_N"/>
    <property type="match status" value="1"/>
</dbReference>
<dbReference type="InterPro" id="IPR016148">
    <property type="entry name" value="Pili_assmbl_chaperone_C"/>
</dbReference>
<dbReference type="Gene3D" id="2.60.40.10">
    <property type="entry name" value="Immunoglobulins"/>
    <property type="match status" value="2"/>
</dbReference>
<protein>
    <submittedName>
        <fullName evidence="11">Molecular chaperone</fullName>
    </submittedName>
</protein>
<comment type="subcellular location">
    <subcellularLocation>
        <location evidence="1 8">Periplasm</location>
    </subcellularLocation>
</comment>
<dbReference type="PRINTS" id="PR00969">
    <property type="entry name" value="CHAPERONPILI"/>
</dbReference>
<dbReference type="InterPro" id="IPR008962">
    <property type="entry name" value="PapD-like_sf"/>
</dbReference>
<comment type="similarity">
    <text evidence="2 8">Belongs to the periplasmic pilus chaperone family.</text>
</comment>
<feature type="domain" description="Pili assembly chaperone N-terminal" evidence="9">
    <location>
        <begin position="24"/>
        <end position="142"/>
    </location>
</feature>
<dbReference type="InterPro" id="IPR016147">
    <property type="entry name" value="Pili_assmbl_chaperone_N"/>
</dbReference>
<gene>
    <name evidence="11" type="ORF">M5G21_13505</name>
</gene>
<accession>A0ABT5NCM2</accession>
<organism evidence="11 12">
    <name type="scientific">Pseudomonas shahriarae</name>
    <dbReference type="NCBI Taxonomy" id="2745512"/>
    <lineage>
        <taxon>Bacteria</taxon>
        <taxon>Pseudomonadati</taxon>
        <taxon>Pseudomonadota</taxon>
        <taxon>Gammaproteobacteria</taxon>
        <taxon>Pseudomonadales</taxon>
        <taxon>Pseudomonadaceae</taxon>
        <taxon>Pseudomonas</taxon>
    </lineage>
</organism>
<evidence type="ECO:0000259" key="10">
    <source>
        <dbReference type="Pfam" id="PF02753"/>
    </source>
</evidence>
<keyword evidence="6 8" id="KW-0143">Chaperone</keyword>
<evidence type="ECO:0000256" key="4">
    <source>
        <dbReference type="ARBA" id="ARBA00022729"/>
    </source>
</evidence>
<sequence length="227" mass="25291">MSQWIKWGCLGIWLSGIASNAWAGVIVGGTRVVYNSEKREASISVKNPDKSIPYLIQSWVESESGSAEVKAPFIITPPLFRLDTEQENTLRIVRIDGQLPSNKETVYWLNIKSIPATERTEQNTLQISVKTRIKMFYRPAGLSGNASEAYKFQRFTKNGNQLQVNNPTPYYVSFYSIKIGSSEIEEPGMVAPYSTRDWSTPEGATGTISWQAINDYGGISEVAHTSP</sequence>
<evidence type="ECO:0000256" key="5">
    <source>
        <dbReference type="ARBA" id="ARBA00022764"/>
    </source>
</evidence>
<keyword evidence="4" id="KW-0732">Signal</keyword>
<dbReference type="PANTHER" id="PTHR30251:SF2">
    <property type="entry name" value="FIMBRIAL CHAPERONE YADV-RELATED"/>
    <property type="match status" value="1"/>
</dbReference>
<dbReference type="PANTHER" id="PTHR30251">
    <property type="entry name" value="PILUS ASSEMBLY CHAPERONE"/>
    <property type="match status" value="1"/>
</dbReference>
<evidence type="ECO:0000313" key="11">
    <source>
        <dbReference type="EMBL" id="MDD0985968.1"/>
    </source>
</evidence>